<protein>
    <submittedName>
        <fullName evidence="2">Uncharacterized protein</fullName>
    </submittedName>
</protein>
<evidence type="ECO:0000256" key="1">
    <source>
        <dbReference type="SAM" id="MobiDB-lite"/>
    </source>
</evidence>
<sequence>MQTIQILHSTTLGHLYTSANKFFTFGRRSESSFPKCSSSSSSKSLGPPKWRSPLNRTGPPHPDQFCRRTGEALRCRLRPASC</sequence>
<dbReference type="EMBL" id="BMAW01075380">
    <property type="protein sequence ID" value="GFT96536.1"/>
    <property type="molecule type" value="Genomic_DNA"/>
</dbReference>
<comment type="caution">
    <text evidence="2">The sequence shown here is derived from an EMBL/GenBank/DDBJ whole genome shotgun (WGS) entry which is preliminary data.</text>
</comment>
<evidence type="ECO:0000313" key="3">
    <source>
        <dbReference type="Proteomes" id="UP000887013"/>
    </source>
</evidence>
<gene>
    <name evidence="2" type="ORF">NPIL_445541</name>
</gene>
<proteinExistence type="predicted"/>
<dbReference type="AlphaFoldDB" id="A0A8X6UA17"/>
<keyword evidence="3" id="KW-1185">Reference proteome</keyword>
<feature type="region of interest" description="Disordered" evidence="1">
    <location>
        <begin position="29"/>
        <end position="65"/>
    </location>
</feature>
<accession>A0A8X6UA17</accession>
<feature type="compositionally biased region" description="Low complexity" evidence="1">
    <location>
        <begin position="31"/>
        <end position="49"/>
    </location>
</feature>
<organism evidence="2 3">
    <name type="scientific">Nephila pilipes</name>
    <name type="common">Giant wood spider</name>
    <name type="synonym">Nephila maculata</name>
    <dbReference type="NCBI Taxonomy" id="299642"/>
    <lineage>
        <taxon>Eukaryota</taxon>
        <taxon>Metazoa</taxon>
        <taxon>Ecdysozoa</taxon>
        <taxon>Arthropoda</taxon>
        <taxon>Chelicerata</taxon>
        <taxon>Arachnida</taxon>
        <taxon>Araneae</taxon>
        <taxon>Araneomorphae</taxon>
        <taxon>Entelegynae</taxon>
        <taxon>Araneoidea</taxon>
        <taxon>Nephilidae</taxon>
        <taxon>Nephila</taxon>
    </lineage>
</organism>
<reference evidence="2" key="1">
    <citation type="submission" date="2020-08" db="EMBL/GenBank/DDBJ databases">
        <title>Multicomponent nature underlies the extraordinary mechanical properties of spider dragline silk.</title>
        <authorList>
            <person name="Kono N."/>
            <person name="Nakamura H."/>
            <person name="Mori M."/>
            <person name="Yoshida Y."/>
            <person name="Ohtoshi R."/>
            <person name="Malay A.D."/>
            <person name="Moran D.A.P."/>
            <person name="Tomita M."/>
            <person name="Numata K."/>
            <person name="Arakawa K."/>
        </authorList>
    </citation>
    <scope>NUCLEOTIDE SEQUENCE</scope>
</reference>
<dbReference type="Proteomes" id="UP000887013">
    <property type="component" value="Unassembled WGS sequence"/>
</dbReference>
<name>A0A8X6UA17_NEPPI</name>
<evidence type="ECO:0000313" key="2">
    <source>
        <dbReference type="EMBL" id="GFT96536.1"/>
    </source>
</evidence>